<name>A0A1M5YFC1_9GAMM</name>
<proteinExistence type="inferred from homology"/>
<feature type="domain" description="Flagellar hook-associated protein 2 C-terminal" evidence="7">
    <location>
        <begin position="221"/>
        <end position="444"/>
    </location>
</feature>
<dbReference type="EMBL" id="FQXG01000007">
    <property type="protein sequence ID" value="SHI10548.1"/>
    <property type="molecule type" value="Genomic_DNA"/>
</dbReference>
<keyword evidence="9" id="KW-1185">Reference proteome</keyword>
<dbReference type="Pfam" id="PF07196">
    <property type="entry name" value="Flagellin_IN"/>
    <property type="match status" value="1"/>
</dbReference>
<dbReference type="STRING" id="299255.SAMN02745129_4167"/>
<comment type="function">
    <text evidence="5">Required for morphogenesis and for the elongation of the flagellar filament by facilitating polymerization of the flagellin monomers at the tip of growing filament. Forms a capping structure, which prevents flagellin subunits (transported through the central channel of the flagellum) from leaking out without polymerization at the distal end.</text>
</comment>
<keyword evidence="5" id="KW-0964">Secreted</keyword>
<gene>
    <name evidence="8" type="ORF">SAMN02745129_4167</name>
</gene>
<comment type="similarity">
    <text evidence="1 5">Belongs to the FliD family.</text>
</comment>
<dbReference type="InterPro" id="IPR010809">
    <property type="entry name" value="FliD_C"/>
</dbReference>
<dbReference type="InterPro" id="IPR010810">
    <property type="entry name" value="Flagellin_hook_IN_motif"/>
</dbReference>
<evidence type="ECO:0000256" key="5">
    <source>
        <dbReference type="RuleBase" id="RU362066"/>
    </source>
</evidence>
<comment type="subcellular location">
    <subcellularLocation>
        <location evidence="5">Secreted</location>
    </subcellularLocation>
    <subcellularLocation>
        <location evidence="5">Bacterial flagellum</location>
    </subcellularLocation>
</comment>
<dbReference type="GO" id="GO:0009424">
    <property type="term" value="C:bacterial-type flagellum hook"/>
    <property type="evidence" value="ECO:0007669"/>
    <property type="project" value="UniProtKB-UniRule"/>
</dbReference>
<keyword evidence="3 5" id="KW-0175">Coiled coil</keyword>
<feature type="domain" description="Flagellar hook-associated protein 2 N-terminal" evidence="6">
    <location>
        <begin position="10"/>
        <end position="107"/>
    </location>
</feature>
<keyword evidence="4 5" id="KW-0975">Bacterial flagellum</keyword>
<dbReference type="RefSeq" id="WP_067660670.1">
    <property type="nucleotide sequence ID" value="NZ_FQXG01000007.1"/>
</dbReference>
<dbReference type="InterPro" id="IPR040026">
    <property type="entry name" value="FliD"/>
</dbReference>
<dbReference type="Pfam" id="PF07195">
    <property type="entry name" value="FliD_C"/>
    <property type="match status" value="1"/>
</dbReference>
<evidence type="ECO:0000256" key="1">
    <source>
        <dbReference type="ARBA" id="ARBA00009764"/>
    </source>
</evidence>
<dbReference type="PANTHER" id="PTHR30288">
    <property type="entry name" value="FLAGELLAR CAP/ASSEMBLY PROTEIN FLID"/>
    <property type="match status" value="1"/>
</dbReference>
<reference evidence="8 9" key="1">
    <citation type="submission" date="2016-11" db="EMBL/GenBank/DDBJ databases">
        <authorList>
            <person name="Jaros S."/>
            <person name="Januszkiewicz K."/>
            <person name="Wedrychowicz H."/>
        </authorList>
    </citation>
    <scope>NUCLEOTIDE SEQUENCE [LARGE SCALE GENOMIC DNA]</scope>
    <source>
        <strain evidence="8 9">DSM 16917</strain>
    </source>
</reference>
<keyword evidence="8" id="KW-0282">Flagellum</keyword>
<evidence type="ECO:0000256" key="2">
    <source>
        <dbReference type="ARBA" id="ARBA00011255"/>
    </source>
</evidence>
<evidence type="ECO:0000256" key="4">
    <source>
        <dbReference type="ARBA" id="ARBA00023143"/>
    </source>
</evidence>
<evidence type="ECO:0000313" key="9">
    <source>
        <dbReference type="Proteomes" id="UP000184268"/>
    </source>
</evidence>
<evidence type="ECO:0000256" key="3">
    <source>
        <dbReference type="ARBA" id="ARBA00023054"/>
    </source>
</evidence>
<dbReference type="GO" id="GO:0005576">
    <property type="term" value="C:extracellular region"/>
    <property type="evidence" value="ECO:0007669"/>
    <property type="project" value="UniProtKB-SubCell"/>
</dbReference>
<dbReference type="Pfam" id="PF02465">
    <property type="entry name" value="FliD_N"/>
    <property type="match status" value="1"/>
</dbReference>
<keyword evidence="8" id="KW-0966">Cell projection</keyword>
<comment type="subunit">
    <text evidence="2 5">Homopentamer.</text>
</comment>
<accession>A0A1M5YFC1</accession>
<feature type="coiled-coil region" evidence="5">
    <location>
        <begin position="401"/>
        <end position="428"/>
    </location>
</feature>
<evidence type="ECO:0000313" key="8">
    <source>
        <dbReference type="EMBL" id="SHI10548.1"/>
    </source>
</evidence>
<protein>
    <recommendedName>
        <fullName evidence="5">Flagellar hook-associated protein 2</fullName>
        <shortName evidence="5">HAP2</shortName>
    </recommendedName>
    <alternativeName>
        <fullName evidence="5">Flagellar cap protein</fullName>
    </alternativeName>
</protein>
<dbReference type="Proteomes" id="UP000184268">
    <property type="component" value="Unassembled WGS sequence"/>
</dbReference>
<evidence type="ECO:0000259" key="7">
    <source>
        <dbReference type="Pfam" id="PF07195"/>
    </source>
</evidence>
<organism evidence="8 9">
    <name type="scientific">Ferrimonas marina</name>
    <dbReference type="NCBI Taxonomy" id="299255"/>
    <lineage>
        <taxon>Bacteria</taxon>
        <taxon>Pseudomonadati</taxon>
        <taxon>Pseudomonadota</taxon>
        <taxon>Gammaproteobacteria</taxon>
        <taxon>Alteromonadales</taxon>
        <taxon>Ferrimonadaceae</taxon>
        <taxon>Ferrimonas</taxon>
    </lineage>
</organism>
<sequence>MGLTAAGIGSGLDINGIVEATLAASYTPRFATLDVRAAKAETEISALGTLKSSLGTFQSAVEDLQDPATFDKRRVSTSTEDYLSASVDSEAVPGTYNVEVLQLAESQKLRTNDLDPDLPLTGTLTIGQGVDEDGNPLPDPEQTFSIEVDEEDGLEEIAAKINAADDNPGVSATVVQTESGPRLVIGSDETGLENQITVTANGAPGSQLDAVFGNMVETQAAQDARISVDGMIAVSASNRVDSVVPGLTLNLTKAEPGEITRVSVTRDEAAAKASVEAFVEAFKELSFSISYLTTVNEDSEDPNAGALQSDSMTRSITSQLRNAIGDSYPVNGELKTLSQFGISFTREGVLEIDDEMLTEAIENDMAGLAELFAAEDVGLAYKLHDVTDNYLQTGGMFDTRDESLQRQLTQIDKEREALERQMAATEARLYKQYNAMDLAVAQLSQQGAYVTSSLNNLPGLIRSSD</sequence>
<dbReference type="GO" id="GO:0007155">
    <property type="term" value="P:cell adhesion"/>
    <property type="evidence" value="ECO:0007669"/>
    <property type="project" value="InterPro"/>
</dbReference>
<dbReference type="GO" id="GO:0071973">
    <property type="term" value="P:bacterial-type flagellum-dependent cell motility"/>
    <property type="evidence" value="ECO:0007669"/>
    <property type="project" value="TreeGrafter"/>
</dbReference>
<dbReference type="InterPro" id="IPR003481">
    <property type="entry name" value="FliD_N"/>
</dbReference>
<dbReference type="OrthoDB" id="9810816at2"/>
<dbReference type="AlphaFoldDB" id="A0A1M5YFC1"/>
<dbReference type="GO" id="GO:0009421">
    <property type="term" value="C:bacterial-type flagellum filament cap"/>
    <property type="evidence" value="ECO:0007669"/>
    <property type="project" value="InterPro"/>
</dbReference>
<keyword evidence="8" id="KW-0969">Cilium</keyword>
<evidence type="ECO:0000259" key="6">
    <source>
        <dbReference type="Pfam" id="PF02465"/>
    </source>
</evidence>
<dbReference type="PANTHER" id="PTHR30288:SF0">
    <property type="entry name" value="FLAGELLAR HOOK-ASSOCIATED PROTEIN 2"/>
    <property type="match status" value="1"/>
</dbReference>